<evidence type="ECO:0000313" key="8">
    <source>
        <dbReference type="Proteomes" id="UP000054851"/>
    </source>
</evidence>
<dbReference type="RefSeq" id="WP_061172477.1">
    <property type="nucleotide sequence ID" value="NZ_FCOA02000059.1"/>
</dbReference>
<keyword evidence="8" id="KW-1185">Reference proteome</keyword>
<dbReference type="AlphaFoldDB" id="A0A158DSJ5"/>
<evidence type="ECO:0000256" key="4">
    <source>
        <dbReference type="PROSITE-ProRule" id="PRU00335"/>
    </source>
</evidence>
<dbReference type="InterPro" id="IPR050109">
    <property type="entry name" value="HTH-type_TetR-like_transc_reg"/>
</dbReference>
<dbReference type="OrthoDB" id="9816320at2"/>
<name>A0A158DSJ5_9BURK</name>
<dbReference type="Pfam" id="PF17918">
    <property type="entry name" value="TetR_C_15"/>
    <property type="match status" value="1"/>
</dbReference>
<proteinExistence type="predicted"/>
<evidence type="ECO:0000256" key="1">
    <source>
        <dbReference type="ARBA" id="ARBA00023015"/>
    </source>
</evidence>
<comment type="caution">
    <text evidence="7">The sequence shown here is derived from an EMBL/GenBank/DDBJ whole genome shotgun (WGS) entry which is preliminary data.</text>
</comment>
<organism evidence="7 8">
    <name type="scientific">Caballeronia hypogeia</name>
    <dbReference type="NCBI Taxonomy" id="1777140"/>
    <lineage>
        <taxon>Bacteria</taxon>
        <taxon>Pseudomonadati</taxon>
        <taxon>Pseudomonadota</taxon>
        <taxon>Betaproteobacteria</taxon>
        <taxon>Burkholderiales</taxon>
        <taxon>Burkholderiaceae</taxon>
        <taxon>Caballeronia</taxon>
    </lineage>
</organism>
<dbReference type="Proteomes" id="UP000054851">
    <property type="component" value="Unassembled WGS sequence"/>
</dbReference>
<dbReference type="Gene3D" id="1.10.357.10">
    <property type="entry name" value="Tetracycline Repressor, domain 2"/>
    <property type="match status" value="1"/>
</dbReference>
<evidence type="ECO:0000313" key="7">
    <source>
        <dbReference type="EMBL" id="SAK97555.1"/>
    </source>
</evidence>
<evidence type="ECO:0000256" key="2">
    <source>
        <dbReference type="ARBA" id="ARBA00023125"/>
    </source>
</evidence>
<dbReference type="GO" id="GO:0000976">
    <property type="term" value="F:transcription cis-regulatory region binding"/>
    <property type="evidence" value="ECO:0007669"/>
    <property type="project" value="TreeGrafter"/>
</dbReference>
<dbReference type="Pfam" id="PF00440">
    <property type="entry name" value="TetR_N"/>
    <property type="match status" value="1"/>
</dbReference>
<accession>A0A158DSJ5</accession>
<keyword evidence="1" id="KW-0805">Transcription regulation</keyword>
<dbReference type="InterPro" id="IPR041669">
    <property type="entry name" value="TetR_C_15"/>
</dbReference>
<evidence type="ECO:0000259" key="6">
    <source>
        <dbReference type="PROSITE" id="PS50977"/>
    </source>
</evidence>
<dbReference type="SUPFAM" id="SSF46689">
    <property type="entry name" value="Homeodomain-like"/>
    <property type="match status" value="1"/>
</dbReference>
<dbReference type="EMBL" id="FCOA02000059">
    <property type="protein sequence ID" value="SAK97555.1"/>
    <property type="molecule type" value="Genomic_DNA"/>
</dbReference>
<protein>
    <submittedName>
        <fullName evidence="7">TetR family transcriptional regulator</fullName>
    </submittedName>
</protein>
<dbReference type="GO" id="GO:0003700">
    <property type="term" value="F:DNA-binding transcription factor activity"/>
    <property type="evidence" value="ECO:0007669"/>
    <property type="project" value="TreeGrafter"/>
</dbReference>
<feature type="compositionally biased region" description="Basic residues" evidence="5">
    <location>
        <begin position="1"/>
        <end position="14"/>
    </location>
</feature>
<keyword evidence="3" id="KW-0804">Transcription</keyword>
<dbReference type="InterPro" id="IPR001647">
    <property type="entry name" value="HTH_TetR"/>
</dbReference>
<dbReference type="PROSITE" id="PS50977">
    <property type="entry name" value="HTH_TETR_2"/>
    <property type="match status" value="1"/>
</dbReference>
<feature type="region of interest" description="Disordered" evidence="5">
    <location>
        <begin position="1"/>
        <end position="22"/>
    </location>
</feature>
<feature type="DNA-binding region" description="H-T-H motif" evidence="4">
    <location>
        <begin position="45"/>
        <end position="64"/>
    </location>
</feature>
<gene>
    <name evidence="7" type="ORF">AWB79_07483</name>
</gene>
<dbReference type="PRINTS" id="PR00455">
    <property type="entry name" value="HTHTETR"/>
</dbReference>
<reference evidence="7" key="1">
    <citation type="submission" date="2016-01" db="EMBL/GenBank/DDBJ databases">
        <authorList>
            <person name="Peeters C."/>
        </authorList>
    </citation>
    <scope>NUCLEOTIDE SEQUENCE</scope>
    <source>
        <strain evidence="7">LMG 29322</strain>
    </source>
</reference>
<evidence type="ECO:0000256" key="3">
    <source>
        <dbReference type="ARBA" id="ARBA00023163"/>
    </source>
</evidence>
<dbReference type="PANTHER" id="PTHR30055">
    <property type="entry name" value="HTH-TYPE TRANSCRIPTIONAL REGULATOR RUTR"/>
    <property type="match status" value="1"/>
</dbReference>
<dbReference type="PANTHER" id="PTHR30055:SF234">
    <property type="entry name" value="HTH-TYPE TRANSCRIPTIONAL REGULATOR BETI"/>
    <property type="match status" value="1"/>
</dbReference>
<feature type="domain" description="HTH tetR-type" evidence="6">
    <location>
        <begin position="22"/>
        <end position="82"/>
    </location>
</feature>
<dbReference type="STRING" id="1777140.AWB79_07483"/>
<dbReference type="InterPro" id="IPR009057">
    <property type="entry name" value="Homeodomain-like_sf"/>
</dbReference>
<sequence>MSTRPSHKPFRPRKAPAQSRSEATVTSIIEAAAQVLESEGFEGFNTNAVARRAGVSIGSLYQYFPGKDALTVALIHRENRRFHEDASGALTKRSGRAALEYLIGAAVRQQLQRPMLARLLDIAEGRPALRGEVAKSEMEELVAIVVGRAAPKHPRPDVAAGDLLAMVRGMVDAAGERGERDLDDLERRVRAAVFGYLSRSGNA</sequence>
<keyword evidence="2 4" id="KW-0238">DNA-binding</keyword>
<evidence type="ECO:0000256" key="5">
    <source>
        <dbReference type="SAM" id="MobiDB-lite"/>
    </source>
</evidence>